<dbReference type="EMBL" id="LN899819">
    <property type="protein sequence ID" value="CUV11284.1"/>
    <property type="molecule type" value="Genomic_DNA"/>
</dbReference>
<reference evidence="1" key="1">
    <citation type="submission" date="2015-10" db="EMBL/GenBank/DDBJ databases">
        <authorList>
            <person name="Gilbert D.G."/>
        </authorList>
    </citation>
    <scope>NUCLEOTIDE SEQUENCE</scope>
    <source>
        <strain evidence="1">Phyl III-seqv23</strain>
    </source>
</reference>
<proteinExistence type="predicted"/>
<evidence type="ECO:0000313" key="1">
    <source>
        <dbReference type="EMBL" id="CUV11284.1"/>
    </source>
</evidence>
<name>A0A0S4TMI9_RALSL</name>
<gene>
    <name evidence="1" type="ORF">RUN39_v1_80021</name>
</gene>
<organism evidence="1">
    <name type="scientific">Ralstonia solanacearum</name>
    <name type="common">Pseudomonas solanacearum</name>
    <dbReference type="NCBI Taxonomy" id="305"/>
    <lineage>
        <taxon>Bacteria</taxon>
        <taxon>Pseudomonadati</taxon>
        <taxon>Pseudomonadota</taxon>
        <taxon>Betaproteobacteria</taxon>
        <taxon>Burkholderiales</taxon>
        <taxon>Burkholderiaceae</taxon>
        <taxon>Ralstonia</taxon>
        <taxon>Ralstonia solanacearum species complex</taxon>
    </lineage>
</organism>
<accession>A0A0S4TMI9</accession>
<protein>
    <submittedName>
        <fullName evidence="1">Uncharacterized protein</fullName>
    </submittedName>
</protein>
<sequence>MKRVIKSFLLAVALLTVVIGTVGTYAVLSAQSAHAEPCDGRGYPQGSGGGQP</sequence>
<dbReference type="AlphaFoldDB" id="A0A0S4TMI9"/>